<keyword evidence="3 4" id="KW-0326">Glycosidase</keyword>
<comment type="similarity">
    <text evidence="1 4">Belongs to the glycosyl hydrolase 5 (cellulase A) family.</text>
</comment>
<dbReference type="PANTHER" id="PTHR31297:SF42">
    <property type="entry name" value="GLYCOSIDE HYDROLASE FAMILY 5 DOMAIN-CONTAINING PROTEIN"/>
    <property type="match status" value="1"/>
</dbReference>
<dbReference type="EMBL" id="CM032187">
    <property type="protein sequence ID" value="KAG7089563.1"/>
    <property type="molecule type" value="Genomic_DNA"/>
</dbReference>
<reference evidence="8" key="1">
    <citation type="journal article" date="2021" name="Genome Biol. Evol.">
        <title>The assembled and annotated genome of the fairy-ring fungus Marasmius oreades.</title>
        <authorList>
            <person name="Hiltunen M."/>
            <person name="Ament-Velasquez S.L."/>
            <person name="Johannesson H."/>
        </authorList>
    </citation>
    <scope>NUCLEOTIDE SEQUENCE</scope>
    <source>
        <strain evidence="8">03SP1</strain>
    </source>
</reference>
<evidence type="ECO:0000256" key="6">
    <source>
        <dbReference type="SAM" id="SignalP"/>
    </source>
</evidence>
<feature type="compositionally biased region" description="Low complexity" evidence="5">
    <location>
        <begin position="35"/>
        <end position="66"/>
    </location>
</feature>
<name>A0A9P7RV11_9AGAR</name>
<dbReference type="InterPro" id="IPR050386">
    <property type="entry name" value="Glycosyl_hydrolase_5"/>
</dbReference>
<dbReference type="RefSeq" id="XP_043006033.1">
    <property type="nucleotide sequence ID" value="XM_043156248.1"/>
</dbReference>
<dbReference type="InterPro" id="IPR001547">
    <property type="entry name" value="Glyco_hydro_5"/>
</dbReference>
<dbReference type="GO" id="GO:0009251">
    <property type="term" value="P:glucan catabolic process"/>
    <property type="evidence" value="ECO:0007669"/>
    <property type="project" value="TreeGrafter"/>
</dbReference>
<evidence type="ECO:0000313" key="9">
    <source>
        <dbReference type="Proteomes" id="UP001049176"/>
    </source>
</evidence>
<keyword evidence="6" id="KW-0732">Signal</keyword>
<dbReference type="Pfam" id="PF00150">
    <property type="entry name" value="Cellulase"/>
    <property type="match status" value="1"/>
</dbReference>
<keyword evidence="9" id="KW-1185">Reference proteome</keyword>
<comment type="caution">
    <text evidence="8">The sequence shown here is derived from an EMBL/GenBank/DDBJ whole genome shotgun (WGS) entry which is preliminary data.</text>
</comment>
<dbReference type="KEGG" id="more:E1B28_011235"/>
<evidence type="ECO:0000313" key="8">
    <source>
        <dbReference type="EMBL" id="KAG7089563.1"/>
    </source>
</evidence>
<evidence type="ECO:0000259" key="7">
    <source>
        <dbReference type="Pfam" id="PF00150"/>
    </source>
</evidence>
<evidence type="ECO:0000256" key="2">
    <source>
        <dbReference type="ARBA" id="ARBA00022801"/>
    </source>
</evidence>
<keyword evidence="2 4" id="KW-0378">Hydrolase</keyword>
<dbReference type="PANTHER" id="PTHR31297">
    <property type="entry name" value="GLUCAN ENDO-1,6-BETA-GLUCOSIDASE B"/>
    <property type="match status" value="1"/>
</dbReference>
<dbReference type="OrthoDB" id="62120at2759"/>
<sequence length="469" mass="52468">MLLPLGLLLLLSPLVNAKQQCRLRANNRNLFNDPSFPSTTTFGNGSSPTSTGGNGNASGSSPSSVPTRPPFNYGVAPVRGVNLGGWLVLEPWITPSIFDNTGDDSIVDEYTLGQKRNDEEMRKILQNHWDTWITEDDFRQIQEAGLNHVRIPVGYWSVPLTSSDTTGPTDVSPYISGAWPYLLRGLNWAAAHNVHVIVDLHGAPGSQNGYDNSGQRTDDPRWAYNSANVSRTIDTLKFIAREIGGMIDVVELLNESAGFRSSQWLDITRQFWLDGYQAVREAGGNSFSVMIGDAFQGVQNWGNFMKPPSAEGVLMDFHQYQIFSNQELARSFDEHVSFTCGLKSVNINYATNNLWTVMGEWSNAVTDCAKYLNGRGVGIRWEGTRVQDDMHRFGSCDTFTGSYKGFSNDYKTFLRRYFEAQIDVGEAVQGWVYWTWKAEIADEWSYQKGLEGGWIPKDPSDRLYPNICP</sequence>
<dbReference type="AlphaFoldDB" id="A0A9P7RV11"/>
<dbReference type="GO" id="GO:0008422">
    <property type="term" value="F:beta-glucosidase activity"/>
    <property type="evidence" value="ECO:0007669"/>
    <property type="project" value="TreeGrafter"/>
</dbReference>
<organism evidence="8 9">
    <name type="scientific">Marasmius oreades</name>
    <name type="common">fairy-ring Marasmius</name>
    <dbReference type="NCBI Taxonomy" id="181124"/>
    <lineage>
        <taxon>Eukaryota</taxon>
        <taxon>Fungi</taxon>
        <taxon>Dikarya</taxon>
        <taxon>Basidiomycota</taxon>
        <taxon>Agaricomycotina</taxon>
        <taxon>Agaricomycetes</taxon>
        <taxon>Agaricomycetidae</taxon>
        <taxon>Agaricales</taxon>
        <taxon>Marasmiineae</taxon>
        <taxon>Marasmiaceae</taxon>
        <taxon>Marasmius</taxon>
    </lineage>
</organism>
<dbReference type="GeneID" id="66080310"/>
<feature type="signal peptide" evidence="6">
    <location>
        <begin position="1"/>
        <end position="17"/>
    </location>
</feature>
<proteinExistence type="inferred from homology"/>
<dbReference type="GO" id="GO:0005576">
    <property type="term" value="C:extracellular region"/>
    <property type="evidence" value="ECO:0007669"/>
    <property type="project" value="TreeGrafter"/>
</dbReference>
<evidence type="ECO:0000256" key="4">
    <source>
        <dbReference type="RuleBase" id="RU361153"/>
    </source>
</evidence>
<protein>
    <recommendedName>
        <fullName evidence="7">Glycoside hydrolase family 5 domain-containing protein</fullName>
    </recommendedName>
</protein>
<accession>A0A9P7RV11</accession>
<feature type="domain" description="Glycoside hydrolase family 5" evidence="7">
    <location>
        <begin position="127"/>
        <end position="363"/>
    </location>
</feature>
<dbReference type="InterPro" id="IPR017853">
    <property type="entry name" value="GH"/>
</dbReference>
<dbReference type="SUPFAM" id="SSF51445">
    <property type="entry name" value="(Trans)glycosidases"/>
    <property type="match status" value="1"/>
</dbReference>
<feature type="region of interest" description="Disordered" evidence="5">
    <location>
        <begin position="28"/>
        <end position="66"/>
    </location>
</feature>
<dbReference type="GO" id="GO:0009986">
    <property type="term" value="C:cell surface"/>
    <property type="evidence" value="ECO:0007669"/>
    <property type="project" value="TreeGrafter"/>
</dbReference>
<feature type="chain" id="PRO_5040267269" description="Glycoside hydrolase family 5 domain-containing protein" evidence="6">
    <location>
        <begin position="18"/>
        <end position="469"/>
    </location>
</feature>
<evidence type="ECO:0000256" key="5">
    <source>
        <dbReference type="SAM" id="MobiDB-lite"/>
    </source>
</evidence>
<gene>
    <name evidence="8" type="ORF">E1B28_011235</name>
</gene>
<dbReference type="Gene3D" id="3.20.20.80">
    <property type="entry name" value="Glycosidases"/>
    <property type="match status" value="1"/>
</dbReference>
<evidence type="ECO:0000256" key="1">
    <source>
        <dbReference type="ARBA" id="ARBA00005641"/>
    </source>
</evidence>
<dbReference type="Proteomes" id="UP001049176">
    <property type="component" value="Chromosome 7"/>
</dbReference>
<evidence type="ECO:0000256" key="3">
    <source>
        <dbReference type="ARBA" id="ARBA00023295"/>
    </source>
</evidence>